<dbReference type="GO" id="GO:0005886">
    <property type="term" value="C:plasma membrane"/>
    <property type="evidence" value="ECO:0007669"/>
    <property type="project" value="UniProtKB-SubCell"/>
</dbReference>
<reference evidence="9 10" key="1">
    <citation type="submission" date="2015-09" db="EMBL/GenBank/DDBJ databases">
        <authorList>
            <consortium name="Pathogen Informatics"/>
        </authorList>
    </citation>
    <scope>NUCLEOTIDE SEQUENCE [LARGE SCALE GENOMIC DNA]</scope>
    <source>
        <strain evidence="9 10">2789STDY5834876</strain>
    </source>
</reference>
<keyword evidence="2 7" id="KW-0813">Transport</keyword>
<evidence type="ECO:0000313" key="10">
    <source>
        <dbReference type="Proteomes" id="UP000095544"/>
    </source>
</evidence>
<gene>
    <name evidence="9" type="primary">ycjP_10</name>
    <name evidence="9" type="ORF">ERS852491_01026</name>
</gene>
<sequence length="276" mass="30867">MAEKKRTNRMIAVILWLICAAMFLPMVFVIMNSFKTFGQVVMEPLALPESWNLDNFKEVMNTGHYAKIFGNTIYFAVLSGVIVIGLGAMAGYKLARMNNKIGHITSVVFMIAMMLPFPVIMIPLAVTASDLHITNNLTLISVLNAGFSCSLAVIMYTQAVKSIPRELDECAYMDGCSGYRFFFQIIFPLLKPINGTVAVLYFIRYWNDLMLPMILISKKELYTIPLSQLAFYNQFTQNRWNLLLASGLMAIIPVVIIYLFAQKTIINGIAAGAVKG</sequence>
<dbReference type="STRING" id="39482.ERS852491_01026"/>
<comment type="subcellular location">
    <subcellularLocation>
        <location evidence="1 7">Cell membrane</location>
        <topology evidence="1 7">Multi-pass membrane protein</topology>
    </subcellularLocation>
</comment>
<evidence type="ECO:0000256" key="5">
    <source>
        <dbReference type="ARBA" id="ARBA00022989"/>
    </source>
</evidence>
<feature type="domain" description="ABC transmembrane type-1" evidence="8">
    <location>
        <begin position="69"/>
        <end position="261"/>
    </location>
</feature>
<dbReference type="InterPro" id="IPR035906">
    <property type="entry name" value="MetI-like_sf"/>
</dbReference>
<evidence type="ECO:0000256" key="3">
    <source>
        <dbReference type="ARBA" id="ARBA00022475"/>
    </source>
</evidence>
<feature type="transmembrane region" description="Helical" evidence="7">
    <location>
        <begin position="73"/>
        <end position="92"/>
    </location>
</feature>
<dbReference type="PANTHER" id="PTHR43744">
    <property type="entry name" value="ABC TRANSPORTER PERMEASE PROTEIN MG189-RELATED-RELATED"/>
    <property type="match status" value="1"/>
</dbReference>
<keyword evidence="6 7" id="KW-0472">Membrane</keyword>
<dbReference type="Gene3D" id="1.10.3720.10">
    <property type="entry name" value="MetI-like"/>
    <property type="match status" value="1"/>
</dbReference>
<feature type="transmembrane region" description="Helical" evidence="7">
    <location>
        <begin position="181"/>
        <end position="203"/>
    </location>
</feature>
<dbReference type="PANTHER" id="PTHR43744:SF12">
    <property type="entry name" value="ABC TRANSPORTER PERMEASE PROTEIN MG189-RELATED"/>
    <property type="match status" value="1"/>
</dbReference>
<dbReference type="SUPFAM" id="SSF161098">
    <property type="entry name" value="MetI-like"/>
    <property type="match status" value="1"/>
</dbReference>
<evidence type="ECO:0000313" key="9">
    <source>
        <dbReference type="EMBL" id="CUO00286.1"/>
    </source>
</evidence>
<feature type="transmembrane region" description="Helical" evidence="7">
    <location>
        <begin position="240"/>
        <end position="261"/>
    </location>
</feature>
<evidence type="ECO:0000256" key="1">
    <source>
        <dbReference type="ARBA" id="ARBA00004651"/>
    </source>
</evidence>
<dbReference type="Proteomes" id="UP000095544">
    <property type="component" value="Unassembled WGS sequence"/>
</dbReference>
<keyword evidence="5 7" id="KW-1133">Transmembrane helix</keyword>
<evidence type="ECO:0000259" key="8">
    <source>
        <dbReference type="PROSITE" id="PS50928"/>
    </source>
</evidence>
<dbReference type="EMBL" id="CYZU01000007">
    <property type="protein sequence ID" value="CUO00286.1"/>
    <property type="molecule type" value="Genomic_DNA"/>
</dbReference>
<protein>
    <submittedName>
        <fullName evidence="9">Inner membrane ABC transporter permease protein ycjP</fullName>
    </submittedName>
</protein>
<keyword evidence="3" id="KW-1003">Cell membrane</keyword>
<accession>A0A174BL16</accession>
<dbReference type="InterPro" id="IPR000515">
    <property type="entry name" value="MetI-like"/>
</dbReference>
<dbReference type="GO" id="GO:0055085">
    <property type="term" value="P:transmembrane transport"/>
    <property type="evidence" value="ECO:0007669"/>
    <property type="project" value="InterPro"/>
</dbReference>
<feature type="transmembrane region" description="Helical" evidence="7">
    <location>
        <begin position="138"/>
        <end position="160"/>
    </location>
</feature>
<evidence type="ECO:0000256" key="6">
    <source>
        <dbReference type="ARBA" id="ARBA00023136"/>
    </source>
</evidence>
<feature type="transmembrane region" description="Helical" evidence="7">
    <location>
        <begin position="12"/>
        <end position="34"/>
    </location>
</feature>
<evidence type="ECO:0000256" key="2">
    <source>
        <dbReference type="ARBA" id="ARBA00022448"/>
    </source>
</evidence>
<dbReference type="PROSITE" id="PS50928">
    <property type="entry name" value="ABC_TM1"/>
    <property type="match status" value="1"/>
</dbReference>
<dbReference type="CDD" id="cd06261">
    <property type="entry name" value="TM_PBP2"/>
    <property type="match status" value="1"/>
</dbReference>
<dbReference type="AlphaFoldDB" id="A0A174BL16"/>
<organism evidence="9 10">
    <name type="scientific">Faecalicatena contorta</name>
    <dbReference type="NCBI Taxonomy" id="39482"/>
    <lineage>
        <taxon>Bacteria</taxon>
        <taxon>Bacillati</taxon>
        <taxon>Bacillota</taxon>
        <taxon>Clostridia</taxon>
        <taxon>Lachnospirales</taxon>
        <taxon>Lachnospiraceae</taxon>
        <taxon>Faecalicatena</taxon>
    </lineage>
</organism>
<evidence type="ECO:0000256" key="4">
    <source>
        <dbReference type="ARBA" id="ARBA00022692"/>
    </source>
</evidence>
<dbReference type="Pfam" id="PF00528">
    <property type="entry name" value="BPD_transp_1"/>
    <property type="match status" value="1"/>
</dbReference>
<dbReference type="OrthoDB" id="153186at2"/>
<keyword evidence="4 7" id="KW-0812">Transmembrane</keyword>
<comment type="similarity">
    <text evidence="7">Belongs to the binding-protein-dependent transport system permease family.</text>
</comment>
<proteinExistence type="inferred from homology"/>
<feature type="transmembrane region" description="Helical" evidence="7">
    <location>
        <begin position="104"/>
        <end position="126"/>
    </location>
</feature>
<evidence type="ECO:0000256" key="7">
    <source>
        <dbReference type="RuleBase" id="RU363032"/>
    </source>
</evidence>
<dbReference type="RefSeq" id="WP_050639444.1">
    <property type="nucleotide sequence ID" value="NZ_CABKUE010000006.1"/>
</dbReference>
<name>A0A174BL16_9FIRM</name>